<evidence type="ECO:0000313" key="3">
    <source>
        <dbReference type="Proteomes" id="UP000501690"/>
    </source>
</evidence>
<dbReference type="AlphaFoldDB" id="A0A4D6MQN6"/>
<evidence type="ECO:0000313" key="2">
    <source>
        <dbReference type="EMBL" id="QCE03723.1"/>
    </source>
</evidence>
<accession>A0A4D6MQN6</accession>
<gene>
    <name evidence="2" type="ORF">DEO72_LG8g1748</name>
</gene>
<dbReference type="EMBL" id="CP039352">
    <property type="protein sequence ID" value="QCE03723.1"/>
    <property type="molecule type" value="Genomic_DNA"/>
</dbReference>
<protein>
    <submittedName>
        <fullName evidence="2">Uncharacterized protein</fullName>
    </submittedName>
</protein>
<dbReference type="Proteomes" id="UP000501690">
    <property type="component" value="Linkage Group LG8"/>
</dbReference>
<organism evidence="2 3">
    <name type="scientific">Vigna unguiculata</name>
    <name type="common">Cowpea</name>
    <dbReference type="NCBI Taxonomy" id="3917"/>
    <lineage>
        <taxon>Eukaryota</taxon>
        <taxon>Viridiplantae</taxon>
        <taxon>Streptophyta</taxon>
        <taxon>Embryophyta</taxon>
        <taxon>Tracheophyta</taxon>
        <taxon>Spermatophyta</taxon>
        <taxon>Magnoliopsida</taxon>
        <taxon>eudicotyledons</taxon>
        <taxon>Gunneridae</taxon>
        <taxon>Pentapetalae</taxon>
        <taxon>rosids</taxon>
        <taxon>fabids</taxon>
        <taxon>Fabales</taxon>
        <taxon>Fabaceae</taxon>
        <taxon>Papilionoideae</taxon>
        <taxon>50 kb inversion clade</taxon>
        <taxon>NPAAA clade</taxon>
        <taxon>indigoferoid/millettioid clade</taxon>
        <taxon>Phaseoleae</taxon>
        <taxon>Vigna</taxon>
    </lineage>
</organism>
<feature type="region of interest" description="Disordered" evidence="1">
    <location>
        <begin position="90"/>
        <end position="114"/>
    </location>
</feature>
<sequence>MQHHLLPCTTYTIIAKHKQIGDYPKVTCCHTYRPQLIEHVQETIVTDHTPTLTPTKLANPSSTQGFLVFIRHPELNSRDAIWNSTRGMPRDTYRQALPTSRPLGGGRVPPGANAPLMPMPTVIAW</sequence>
<reference evidence="2 3" key="1">
    <citation type="submission" date="2019-04" db="EMBL/GenBank/DDBJ databases">
        <title>An improved genome assembly and genetic linkage map for asparagus bean, Vigna unguiculata ssp. sesquipedialis.</title>
        <authorList>
            <person name="Xia Q."/>
            <person name="Zhang R."/>
            <person name="Dong Y."/>
        </authorList>
    </citation>
    <scope>NUCLEOTIDE SEQUENCE [LARGE SCALE GENOMIC DNA]</scope>
    <source>
        <tissue evidence="2">Leaf</tissue>
    </source>
</reference>
<keyword evidence="3" id="KW-1185">Reference proteome</keyword>
<proteinExistence type="predicted"/>
<name>A0A4D6MQN6_VIGUN</name>
<evidence type="ECO:0000256" key="1">
    <source>
        <dbReference type="SAM" id="MobiDB-lite"/>
    </source>
</evidence>